<sequence>MEQYNILLLCGGDGSEHEISLVSASYIEQQLNTFPEFNVIKVVIHKNEWVDESGNQCSINYKHELSFKDSSYHIDYVIPCIHGVPGETGDIQSLFEIMNLPYLGCGSEASKLCFNKVSTKLWLSAIGIPNTPFSFIDSDNEENLRKAHDFFRQYGAVFVKAASQGSSVGCYKVSDEASLDEYIRKAFGYSEDVLLEQAVKPRELEVATYEYEGRLVVTNPGEIVTPDNDFYTFEEKYNSTSKSTTMVEANIPDNLKAKIREYAARAFKVLKLKDLSRIDFFLVGEDQILLNEINTFPGMTPISMFPKMLENHGEKMTQFLHSAVVNAVKGK</sequence>
<feature type="binding site" evidence="18">
    <location>
        <position position="292"/>
    </location>
    <ligand>
        <name>Mg(2+)</name>
        <dbReference type="ChEBI" id="CHEBI:18420"/>
        <label>1</label>
    </ligand>
</feature>
<protein>
    <recommendedName>
        <fullName evidence="15">D-alanine--D-alanine ligase</fullName>
        <ecNumber evidence="15">6.3.2.4</ecNumber>
    </recommendedName>
    <alternativeName>
        <fullName evidence="15">D-Ala-D-Ala ligase</fullName>
    </alternativeName>
    <alternativeName>
        <fullName evidence="15">D-alanylalanine synthetase</fullName>
    </alternativeName>
</protein>
<dbReference type="EC" id="6.3.2.4" evidence="15"/>
<dbReference type="AlphaFoldDB" id="A0A662ZGJ4"/>
<evidence type="ECO:0000256" key="4">
    <source>
        <dbReference type="ARBA" id="ARBA00010871"/>
    </source>
</evidence>
<dbReference type="Gene3D" id="3.30.470.20">
    <property type="entry name" value="ATP-grasp fold, B domain"/>
    <property type="match status" value="1"/>
</dbReference>
<dbReference type="InterPro" id="IPR005905">
    <property type="entry name" value="D_ala_D_ala"/>
</dbReference>
<feature type="binding site" evidence="17">
    <location>
        <position position="116"/>
    </location>
    <ligand>
        <name>ATP</name>
        <dbReference type="ChEBI" id="CHEBI:30616"/>
    </ligand>
</feature>
<gene>
    <name evidence="15" type="primary">ddl</name>
    <name evidence="21" type="ORF">SAMN02910344_00987</name>
</gene>
<dbReference type="UniPathway" id="UPA00219"/>
<comment type="subcellular location">
    <subcellularLocation>
        <location evidence="15">Cytoplasm</location>
    </subcellularLocation>
</comment>
<dbReference type="NCBIfam" id="NF002527">
    <property type="entry name" value="PRK01966.1-3"/>
    <property type="match status" value="1"/>
</dbReference>
<comment type="cofactor">
    <cofactor evidence="1">
        <name>Mn(2+)</name>
        <dbReference type="ChEBI" id="CHEBI:29035"/>
    </cofactor>
</comment>
<dbReference type="GO" id="GO:0009252">
    <property type="term" value="P:peptidoglycan biosynthetic process"/>
    <property type="evidence" value="ECO:0007669"/>
    <property type="project" value="UniProtKB-UniRule"/>
</dbReference>
<dbReference type="GO" id="GO:0005524">
    <property type="term" value="F:ATP binding"/>
    <property type="evidence" value="ECO:0007669"/>
    <property type="project" value="UniProtKB-UniRule"/>
</dbReference>
<dbReference type="PROSITE" id="PS50975">
    <property type="entry name" value="ATP_GRASP"/>
    <property type="match status" value="1"/>
</dbReference>
<evidence type="ECO:0000256" key="5">
    <source>
        <dbReference type="ARBA" id="ARBA00022598"/>
    </source>
</evidence>
<evidence type="ECO:0000256" key="9">
    <source>
        <dbReference type="ARBA" id="ARBA00022842"/>
    </source>
</evidence>
<dbReference type="InterPro" id="IPR011761">
    <property type="entry name" value="ATP-grasp"/>
</dbReference>
<dbReference type="PANTHER" id="PTHR23132">
    <property type="entry name" value="D-ALANINE--D-ALANINE LIGASE"/>
    <property type="match status" value="1"/>
</dbReference>
<keyword evidence="7 17" id="KW-0547">Nucleotide-binding</keyword>
<evidence type="ECO:0000256" key="1">
    <source>
        <dbReference type="ARBA" id="ARBA00001936"/>
    </source>
</evidence>
<keyword evidence="15" id="KW-0963">Cytoplasm</keyword>
<evidence type="ECO:0000259" key="20">
    <source>
        <dbReference type="PROSITE" id="PS50975"/>
    </source>
</evidence>
<evidence type="ECO:0000256" key="16">
    <source>
        <dbReference type="PIRSR" id="PIRSR039102-1"/>
    </source>
</evidence>
<dbReference type="PROSITE" id="PS00843">
    <property type="entry name" value="DALA_DALA_LIGASE_1"/>
    <property type="match status" value="1"/>
</dbReference>
<comment type="cofactor">
    <cofactor evidence="18">
        <name>Mg(2+)</name>
        <dbReference type="ChEBI" id="CHEBI:18420"/>
    </cofactor>
    <cofactor evidence="18">
        <name>Mn(2+)</name>
        <dbReference type="ChEBI" id="CHEBI:29035"/>
    </cofactor>
    <text evidence="18">Binds 2 magnesium or manganese ions per subunit.</text>
</comment>
<dbReference type="GO" id="GO:0046872">
    <property type="term" value="F:metal ion binding"/>
    <property type="evidence" value="ECO:0007669"/>
    <property type="project" value="UniProtKB-KW"/>
</dbReference>
<feature type="active site" evidence="16">
    <location>
        <position position="166"/>
    </location>
</feature>
<keyword evidence="8 19" id="KW-0067">ATP-binding</keyword>
<dbReference type="InterPro" id="IPR000291">
    <property type="entry name" value="D-Ala_lig_Van_CS"/>
</dbReference>
<keyword evidence="12 18" id="KW-0464">Manganese</keyword>
<feature type="binding site" evidence="17">
    <location>
        <begin position="196"/>
        <end position="203"/>
    </location>
    <ligand>
        <name>ATP</name>
        <dbReference type="ChEBI" id="CHEBI:30616"/>
    </ligand>
</feature>
<dbReference type="GO" id="GO:0008360">
    <property type="term" value="P:regulation of cell shape"/>
    <property type="evidence" value="ECO:0007669"/>
    <property type="project" value="UniProtKB-KW"/>
</dbReference>
<dbReference type="Pfam" id="PF07478">
    <property type="entry name" value="Dala_Dala_lig_C"/>
    <property type="match status" value="1"/>
</dbReference>
<evidence type="ECO:0000256" key="3">
    <source>
        <dbReference type="ARBA" id="ARBA00004752"/>
    </source>
</evidence>
<dbReference type="SUPFAM" id="SSF56059">
    <property type="entry name" value="Glutathione synthetase ATP-binding domain-like"/>
    <property type="match status" value="1"/>
</dbReference>
<dbReference type="SUPFAM" id="SSF52440">
    <property type="entry name" value="PreATP-grasp domain"/>
    <property type="match status" value="1"/>
</dbReference>
<evidence type="ECO:0000256" key="12">
    <source>
        <dbReference type="ARBA" id="ARBA00023211"/>
    </source>
</evidence>
<dbReference type="GO" id="GO:0071555">
    <property type="term" value="P:cell wall organization"/>
    <property type="evidence" value="ECO:0007669"/>
    <property type="project" value="UniProtKB-KW"/>
</dbReference>
<name>A0A662ZGJ4_9GAMM</name>
<dbReference type="InterPro" id="IPR016185">
    <property type="entry name" value="PreATP-grasp_dom_sf"/>
</dbReference>
<evidence type="ECO:0000256" key="14">
    <source>
        <dbReference type="ARBA" id="ARBA00047614"/>
    </source>
</evidence>
<reference evidence="21 22" key="1">
    <citation type="submission" date="2016-10" db="EMBL/GenBank/DDBJ databases">
        <authorList>
            <person name="Varghese N."/>
            <person name="Submissions S."/>
        </authorList>
    </citation>
    <scope>NUCLEOTIDE SEQUENCE [LARGE SCALE GENOMIC DNA]</scope>
    <source>
        <strain evidence="21 22">DSM 1361</strain>
    </source>
</reference>
<evidence type="ECO:0000256" key="15">
    <source>
        <dbReference type="HAMAP-Rule" id="MF_00047"/>
    </source>
</evidence>
<feature type="binding site" evidence="18">
    <location>
        <position position="279"/>
    </location>
    <ligand>
        <name>Mg(2+)</name>
        <dbReference type="ChEBI" id="CHEBI:18420"/>
        <label>1</label>
    </ligand>
</feature>
<feature type="binding site" evidence="17">
    <location>
        <begin position="158"/>
        <end position="160"/>
    </location>
    <ligand>
        <name>ATP</name>
        <dbReference type="ChEBI" id="CHEBI:30616"/>
    </ligand>
</feature>
<dbReference type="EMBL" id="FOXF01000013">
    <property type="protein sequence ID" value="SFP29165.1"/>
    <property type="molecule type" value="Genomic_DNA"/>
</dbReference>
<dbReference type="Proteomes" id="UP000243745">
    <property type="component" value="Unassembled WGS sequence"/>
</dbReference>
<keyword evidence="5 15" id="KW-0436">Ligase</keyword>
<dbReference type="NCBIfam" id="TIGR01205">
    <property type="entry name" value="D_ala_D_alaTIGR"/>
    <property type="match status" value="1"/>
</dbReference>
<keyword evidence="11 15" id="KW-0573">Peptidoglycan synthesis</keyword>
<dbReference type="InterPro" id="IPR011095">
    <property type="entry name" value="Dala_Dala_lig_C"/>
</dbReference>
<feature type="domain" description="ATP-grasp" evidence="20">
    <location>
        <begin position="120"/>
        <end position="325"/>
    </location>
</feature>
<evidence type="ECO:0000256" key="10">
    <source>
        <dbReference type="ARBA" id="ARBA00022960"/>
    </source>
</evidence>
<comment type="similarity">
    <text evidence="4 15">Belongs to the D-alanine--D-alanine ligase family.</text>
</comment>
<evidence type="ECO:0000256" key="8">
    <source>
        <dbReference type="ARBA" id="ARBA00022840"/>
    </source>
</evidence>
<dbReference type="GO" id="GO:0005829">
    <property type="term" value="C:cytosol"/>
    <property type="evidence" value="ECO:0007669"/>
    <property type="project" value="TreeGrafter"/>
</dbReference>
<dbReference type="GO" id="GO:0008716">
    <property type="term" value="F:D-alanine-D-alanine ligase activity"/>
    <property type="evidence" value="ECO:0007669"/>
    <property type="project" value="UniProtKB-UniRule"/>
</dbReference>
<feature type="binding site" evidence="18">
    <location>
        <position position="294"/>
    </location>
    <ligand>
        <name>Mg(2+)</name>
        <dbReference type="ChEBI" id="CHEBI:18420"/>
        <label>2</label>
    </ligand>
</feature>
<feature type="binding site" evidence="18">
    <location>
        <position position="292"/>
    </location>
    <ligand>
        <name>Mg(2+)</name>
        <dbReference type="ChEBI" id="CHEBI:18420"/>
        <label>2</label>
    </ligand>
</feature>
<keyword evidence="22" id="KW-1185">Reference proteome</keyword>
<comment type="function">
    <text evidence="2 15">Cell wall formation.</text>
</comment>
<dbReference type="PANTHER" id="PTHR23132:SF25">
    <property type="entry name" value="D-ALANINE--D-ALANINE LIGASE A"/>
    <property type="match status" value="1"/>
</dbReference>
<dbReference type="Gene3D" id="3.30.1490.20">
    <property type="entry name" value="ATP-grasp fold, A domain"/>
    <property type="match status" value="1"/>
</dbReference>
<evidence type="ECO:0000256" key="13">
    <source>
        <dbReference type="ARBA" id="ARBA00023316"/>
    </source>
</evidence>
<feature type="active site" evidence="16">
    <location>
        <position position="303"/>
    </location>
</feature>
<accession>A0A662ZGJ4</accession>
<comment type="pathway">
    <text evidence="3 15">Cell wall biogenesis; peptidoglycan biosynthesis.</text>
</comment>
<evidence type="ECO:0000313" key="21">
    <source>
        <dbReference type="EMBL" id="SFP29165.1"/>
    </source>
</evidence>
<feature type="binding site" evidence="17">
    <location>
        <begin position="166"/>
        <end position="167"/>
    </location>
    <ligand>
        <name>ATP</name>
        <dbReference type="ChEBI" id="CHEBI:30616"/>
    </ligand>
</feature>
<evidence type="ECO:0000256" key="19">
    <source>
        <dbReference type="PROSITE-ProRule" id="PRU00409"/>
    </source>
</evidence>
<dbReference type="OrthoDB" id="9813261at2"/>
<keyword evidence="9 18" id="KW-0460">Magnesium</keyword>
<dbReference type="InterPro" id="IPR011127">
    <property type="entry name" value="Dala_Dala_lig_N"/>
</dbReference>
<dbReference type="InterPro" id="IPR013815">
    <property type="entry name" value="ATP_grasp_subdomain_1"/>
</dbReference>
<evidence type="ECO:0000256" key="7">
    <source>
        <dbReference type="ARBA" id="ARBA00022741"/>
    </source>
</evidence>
<proteinExistence type="inferred from homology"/>
<dbReference type="PIRSF" id="PIRSF039102">
    <property type="entry name" value="Ddl/VanB"/>
    <property type="match status" value="1"/>
</dbReference>
<keyword evidence="6 18" id="KW-0479">Metal-binding</keyword>
<feature type="active site" evidence="16">
    <location>
        <position position="16"/>
    </location>
</feature>
<evidence type="ECO:0000256" key="18">
    <source>
        <dbReference type="PIRSR" id="PIRSR039102-3"/>
    </source>
</evidence>
<dbReference type="HAMAP" id="MF_00047">
    <property type="entry name" value="Dala_Dala_lig"/>
    <property type="match status" value="1"/>
</dbReference>
<comment type="catalytic activity">
    <reaction evidence="14 15">
        <text>2 D-alanine + ATP = D-alanyl-D-alanine + ADP + phosphate + H(+)</text>
        <dbReference type="Rhea" id="RHEA:11224"/>
        <dbReference type="ChEBI" id="CHEBI:15378"/>
        <dbReference type="ChEBI" id="CHEBI:30616"/>
        <dbReference type="ChEBI" id="CHEBI:43474"/>
        <dbReference type="ChEBI" id="CHEBI:57416"/>
        <dbReference type="ChEBI" id="CHEBI:57822"/>
        <dbReference type="ChEBI" id="CHEBI:456216"/>
        <dbReference type="EC" id="6.3.2.4"/>
    </reaction>
</comment>
<dbReference type="Gene3D" id="3.40.50.20">
    <property type="match status" value="1"/>
</dbReference>
<dbReference type="RefSeq" id="WP_093141485.1">
    <property type="nucleotide sequence ID" value="NZ_FOXF01000013.1"/>
</dbReference>
<keyword evidence="10 15" id="KW-0133">Cell shape</keyword>
<evidence type="ECO:0000256" key="17">
    <source>
        <dbReference type="PIRSR" id="PIRSR039102-2"/>
    </source>
</evidence>
<evidence type="ECO:0000256" key="11">
    <source>
        <dbReference type="ARBA" id="ARBA00022984"/>
    </source>
</evidence>
<evidence type="ECO:0000313" key="22">
    <source>
        <dbReference type="Proteomes" id="UP000243745"/>
    </source>
</evidence>
<feature type="binding site" evidence="17">
    <location>
        <begin position="291"/>
        <end position="292"/>
    </location>
    <ligand>
        <name>ATP</name>
        <dbReference type="ChEBI" id="CHEBI:30616"/>
    </ligand>
</feature>
<evidence type="ECO:0000256" key="2">
    <source>
        <dbReference type="ARBA" id="ARBA00003921"/>
    </source>
</evidence>
<organism evidence="21 22">
    <name type="scientific">Ruminobacter amylophilus</name>
    <dbReference type="NCBI Taxonomy" id="867"/>
    <lineage>
        <taxon>Bacteria</taxon>
        <taxon>Pseudomonadati</taxon>
        <taxon>Pseudomonadota</taxon>
        <taxon>Gammaproteobacteria</taxon>
        <taxon>Aeromonadales</taxon>
        <taxon>Succinivibrionaceae</taxon>
        <taxon>Ruminobacter</taxon>
    </lineage>
</organism>
<dbReference type="PROSITE" id="PS00844">
    <property type="entry name" value="DALA_DALA_LIGASE_2"/>
    <property type="match status" value="1"/>
</dbReference>
<dbReference type="Pfam" id="PF01820">
    <property type="entry name" value="Dala_Dala_lig_N"/>
    <property type="match status" value="1"/>
</dbReference>
<keyword evidence="13 15" id="KW-0961">Cell wall biogenesis/degradation</keyword>
<evidence type="ECO:0000256" key="6">
    <source>
        <dbReference type="ARBA" id="ARBA00022723"/>
    </source>
</evidence>